<protein>
    <submittedName>
        <fullName evidence="2">Uncharacterized protein</fullName>
    </submittedName>
</protein>
<dbReference type="Proteomes" id="UP000318833">
    <property type="component" value="Unassembled WGS sequence"/>
</dbReference>
<comment type="caution">
    <text evidence="2">The sequence shown here is derived from an EMBL/GenBank/DDBJ whole genome shotgun (WGS) entry which is preliminary data.</text>
</comment>
<sequence length="85" mass="10164">MTKDSKKGELKKKEGLNWQTEADAELNSSEWFGAIIRYFWHLGRKKFDTFYNQRELKKNAIIGWLLKVIMLIILIYLGYLYMNSI</sequence>
<dbReference type="AlphaFoldDB" id="A0A554VQ87"/>
<dbReference type="RefSeq" id="WP_143915495.1">
    <property type="nucleotide sequence ID" value="NZ_CANLFO010000001.1"/>
</dbReference>
<keyword evidence="1" id="KW-0472">Membrane</keyword>
<accession>A0A554VQ87</accession>
<gene>
    <name evidence="2" type="ORF">FOF46_03685</name>
</gene>
<feature type="transmembrane region" description="Helical" evidence="1">
    <location>
        <begin position="61"/>
        <end position="82"/>
    </location>
</feature>
<evidence type="ECO:0000313" key="3">
    <source>
        <dbReference type="Proteomes" id="UP000318833"/>
    </source>
</evidence>
<dbReference type="EMBL" id="VLNR01000005">
    <property type="protein sequence ID" value="TSE10694.1"/>
    <property type="molecule type" value="Genomic_DNA"/>
</dbReference>
<proteinExistence type="predicted"/>
<evidence type="ECO:0000256" key="1">
    <source>
        <dbReference type="SAM" id="Phobius"/>
    </source>
</evidence>
<keyword evidence="3" id="KW-1185">Reference proteome</keyword>
<reference evidence="2 3" key="1">
    <citation type="submission" date="2019-07" db="EMBL/GenBank/DDBJ databases">
        <title>The draft genome sequence of Aquimarina algiphila M91.</title>
        <authorList>
            <person name="Meng X."/>
        </authorList>
    </citation>
    <scope>NUCLEOTIDE SEQUENCE [LARGE SCALE GENOMIC DNA]</scope>
    <source>
        <strain evidence="2 3">M91</strain>
    </source>
</reference>
<name>A0A554VQ87_9FLAO</name>
<dbReference type="OrthoDB" id="1448779at2"/>
<keyword evidence="1" id="KW-0812">Transmembrane</keyword>
<evidence type="ECO:0000313" key="2">
    <source>
        <dbReference type="EMBL" id="TSE10694.1"/>
    </source>
</evidence>
<keyword evidence="1" id="KW-1133">Transmembrane helix</keyword>
<organism evidence="2 3">
    <name type="scientific">Aquimarina algiphila</name>
    <dbReference type="NCBI Taxonomy" id="2047982"/>
    <lineage>
        <taxon>Bacteria</taxon>
        <taxon>Pseudomonadati</taxon>
        <taxon>Bacteroidota</taxon>
        <taxon>Flavobacteriia</taxon>
        <taxon>Flavobacteriales</taxon>
        <taxon>Flavobacteriaceae</taxon>
        <taxon>Aquimarina</taxon>
    </lineage>
</organism>